<evidence type="ECO:0000256" key="1">
    <source>
        <dbReference type="SAM" id="MobiDB-lite"/>
    </source>
</evidence>
<sequence>MSDRRWIWFRNARFCPEPCCKVDMDGCRGQGPTSHPSCRVPRRHDLHQRLRRNGAKNRFFVYKSSKQEDSVFYSACHIDVGEAVLLATISSRSSACPGPKTGIPPARKPEARRANEQRIDSADHTSPTDMAVFGSIMKNRVRSMLRMGSSTCTANGNGNGNGNGNASGPPNGVPDASAVSCLFSRTDPAGALSRCGSGQALLSATLRRL</sequence>
<name>A0ABS4X9P4_9MICC</name>
<dbReference type="Proteomes" id="UP001296993">
    <property type="component" value="Unassembled WGS sequence"/>
</dbReference>
<proteinExistence type="predicted"/>
<evidence type="ECO:0000313" key="3">
    <source>
        <dbReference type="Proteomes" id="UP001296993"/>
    </source>
</evidence>
<organism evidence="2 3">
    <name type="scientific">Paeniglutamicibacter kerguelensis</name>
    <dbReference type="NCBI Taxonomy" id="254788"/>
    <lineage>
        <taxon>Bacteria</taxon>
        <taxon>Bacillati</taxon>
        <taxon>Actinomycetota</taxon>
        <taxon>Actinomycetes</taxon>
        <taxon>Micrococcales</taxon>
        <taxon>Micrococcaceae</taxon>
        <taxon>Paeniglutamicibacter</taxon>
    </lineage>
</organism>
<protein>
    <submittedName>
        <fullName evidence="2">Uncharacterized protein</fullName>
    </submittedName>
</protein>
<gene>
    <name evidence="2" type="ORF">JOF47_000702</name>
</gene>
<comment type="caution">
    <text evidence="2">The sequence shown here is derived from an EMBL/GenBank/DDBJ whole genome shotgun (WGS) entry which is preliminary data.</text>
</comment>
<dbReference type="EMBL" id="JAGIOF010000001">
    <property type="protein sequence ID" value="MBP2385191.1"/>
    <property type="molecule type" value="Genomic_DNA"/>
</dbReference>
<feature type="region of interest" description="Disordered" evidence="1">
    <location>
        <begin position="149"/>
        <end position="171"/>
    </location>
</feature>
<evidence type="ECO:0000313" key="2">
    <source>
        <dbReference type="EMBL" id="MBP2385191.1"/>
    </source>
</evidence>
<accession>A0ABS4X9P4</accession>
<keyword evidence="3" id="KW-1185">Reference proteome</keyword>
<reference evidence="2 3" key="1">
    <citation type="submission" date="2021-03" db="EMBL/GenBank/DDBJ databases">
        <title>Sequencing the genomes of 1000 actinobacteria strains.</title>
        <authorList>
            <person name="Klenk H.-P."/>
        </authorList>
    </citation>
    <scope>NUCLEOTIDE SEQUENCE [LARGE SCALE GENOMIC DNA]</scope>
    <source>
        <strain evidence="2 3">DSM 15797</strain>
    </source>
</reference>